<accession>A0A1I2YYG8</accession>
<reference evidence="9 10" key="1">
    <citation type="submission" date="2016-10" db="EMBL/GenBank/DDBJ databases">
        <authorList>
            <person name="Varghese N."/>
            <person name="Submissions S."/>
        </authorList>
    </citation>
    <scope>NUCLEOTIDE SEQUENCE [LARGE SCALE GENOMIC DNA]</scope>
    <source>
        <strain evidence="9 10">CGMCC 1.6377</strain>
    </source>
</reference>
<dbReference type="SUPFAM" id="SSF58104">
    <property type="entry name" value="Methyl-accepting chemotaxis protein (MCP) signaling domain"/>
    <property type="match status" value="1"/>
</dbReference>
<dbReference type="InterPro" id="IPR004089">
    <property type="entry name" value="MCPsignal_dom"/>
</dbReference>
<keyword evidence="6" id="KW-1133">Transmembrane helix</keyword>
<feature type="domain" description="HAMP" evidence="8">
    <location>
        <begin position="73"/>
        <end position="125"/>
    </location>
</feature>
<evidence type="ECO:0000259" key="7">
    <source>
        <dbReference type="PROSITE" id="PS50111"/>
    </source>
</evidence>
<dbReference type="GO" id="GO:0004888">
    <property type="term" value="F:transmembrane signaling receptor activity"/>
    <property type="evidence" value="ECO:0007669"/>
    <property type="project" value="InterPro"/>
</dbReference>
<evidence type="ECO:0000313" key="10">
    <source>
        <dbReference type="Proteomes" id="UP000323537"/>
    </source>
</evidence>
<proteinExistence type="inferred from homology"/>
<feature type="coiled-coil region" evidence="4">
    <location>
        <begin position="359"/>
        <end position="425"/>
    </location>
</feature>
<dbReference type="Pfam" id="PF00015">
    <property type="entry name" value="MCPsignal"/>
    <property type="match status" value="1"/>
</dbReference>
<dbReference type="OrthoDB" id="8523at2157"/>
<dbReference type="SMART" id="SM00304">
    <property type="entry name" value="HAMP"/>
    <property type="match status" value="2"/>
</dbReference>
<dbReference type="PROSITE" id="PS50885">
    <property type="entry name" value="HAMP"/>
    <property type="match status" value="2"/>
</dbReference>
<keyword evidence="6" id="KW-0472">Membrane</keyword>
<dbReference type="Gene3D" id="1.10.287.950">
    <property type="entry name" value="Methyl-accepting chemotaxis protein"/>
    <property type="match status" value="1"/>
</dbReference>
<organism evidence="9 10">
    <name type="scientific">Halorubrum aquaticum</name>
    <dbReference type="NCBI Taxonomy" id="387340"/>
    <lineage>
        <taxon>Archaea</taxon>
        <taxon>Methanobacteriati</taxon>
        <taxon>Methanobacteriota</taxon>
        <taxon>Stenosarchaea group</taxon>
        <taxon>Halobacteria</taxon>
        <taxon>Halobacteriales</taxon>
        <taxon>Haloferacaceae</taxon>
        <taxon>Halorubrum</taxon>
    </lineage>
</organism>
<comment type="similarity">
    <text evidence="2">Belongs to the methyl-accepting chemotaxis (MCP) protein family.</text>
</comment>
<evidence type="ECO:0000256" key="1">
    <source>
        <dbReference type="ARBA" id="ARBA00023224"/>
    </source>
</evidence>
<sequence length="581" mass="60499">MGFEPLSRLRASYGVKLASSLVGVMGVSVAYGVVVYARTGDLGPAGEEVRSGLVGMTLLAVIGIALIGVTVGSNTVVSLRQLTRKAERMADGDLDVALDTGRSDEIGRLFSAFDEMRGSLKREIREAEEARADAEAARREADERAATIERKATAYEEAMRALADGDLTRRVDPDCESDPIRRVGTAFNEMAAELEGTVASVASVAEDTATVAGTVDDRTENLRSTTGTVSGAVSEIADGARTQRDDLRATTDEAESLASSAEEVAATVTEVAETAEHAAAVGEEGQEAAEAALAEMDAVEEVTSETTEDIEALAEEIEEIGEVVDTIAEIAEQTNMLALNASIEAARSDADGAGFAVVAEEVKSLAERTQESAAEIEDRIHAVQARAEAGVDSIAETEDRIETGVETVETSIDALERLAEASERTDDSMTEITRATESQADTVDTVVGHVEDVAAISAQTASAAGDVTGAVDEQERTLAAVENAAEALSSRAGRLRSTVGSFEYDVDEAEEIEGAELDLDGDHDASTATPPPDDPASRGTTAPEGVATSDGGRDLDPGDGSDPRDDGSAFDFADDGPEGVN</sequence>
<dbReference type="InterPro" id="IPR004090">
    <property type="entry name" value="Chemotax_Me-accpt_rcpt"/>
</dbReference>
<dbReference type="InterPro" id="IPR003660">
    <property type="entry name" value="HAMP_dom"/>
</dbReference>
<keyword evidence="4" id="KW-0175">Coiled coil</keyword>
<dbReference type="SMART" id="SM00283">
    <property type="entry name" value="MA"/>
    <property type="match status" value="1"/>
</dbReference>
<gene>
    <name evidence="9" type="ORF">SAMN04488066_10121</name>
</gene>
<dbReference type="Proteomes" id="UP000323537">
    <property type="component" value="Unassembled WGS sequence"/>
</dbReference>
<feature type="transmembrane region" description="Helical" evidence="6">
    <location>
        <begin position="17"/>
        <end position="37"/>
    </location>
</feature>
<dbReference type="PRINTS" id="PR00260">
    <property type="entry name" value="CHEMTRNSDUCR"/>
</dbReference>
<feature type="region of interest" description="Disordered" evidence="5">
    <location>
        <begin position="518"/>
        <end position="581"/>
    </location>
</feature>
<feature type="coiled-coil region" evidence="4">
    <location>
        <begin position="113"/>
        <end position="158"/>
    </location>
</feature>
<dbReference type="Gene3D" id="6.10.250.1910">
    <property type="match status" value="1"/>
</dbReference>
<evidence type="ECO:0000256" key="6">
    <source>
        <dbReference type="SAM" id="Phobius"/>
    </source>
</evidence>
<dbReference type="PROSITE" id="PS50111">
    <property type="entry name" value="CHEMOTAXIS_TRANSDUC_2"/>
    <property type="match status" value="1"/>
</dbReference>
<keyword evidence="6" id="KW-0812">Transmembrane</keyword>
<dbReference type="EMBL" id="FOPZ01000001">
    <property type="protein sequence ID" value="SFH30319.1"/>
    <property type="molecule type" value="Genomic_DNA"/>
</dbReference>
<dbReference type="Pfam" id="PF00672">
    <property type="entry name" value="HAMP"/>
    <property type="match status" value="2"/>
</dbReference>
<dbReference type="CDD" id="cd06225">
    <property type="entry name" value="HAMP"/>
    <property type="match status" value="2"/>
</dbReference>
<protein>
    <submittedName>
        <fullName evidence="9">Methyl-accepting chemotaxis protein</fullName>
    </submittedName>
</protein>
<keyword evidence="10" id="KW-1185">Reference proteome</keyword>
<name>A0A1I2YYG8_9EURY</name>
<dbReference type="PANTHER" id="PTHR32089">
    <property type="entry name" value="METHYL-ACCEPTING CHEMOTAXIS PROTEIN MCPB"/>
    <property type="match status" value="1"/>
</dbReference>
<dbReference type="GO" id="GO:0006935">
    <property type="term" value="P:chemotaxis"/>
    <property type="evidence" value="ECO:0007669"/>
    <property type="project" value="InterPro"/>
</dbReference>
<evidence type="ECO:0000259" key="8">
    <source>
        <dbReference type="PROSITE" id="PS50885"/>
    </source>
</evidence>
<dbReference type="SUPFAM" id="SSF158472">
    <property type="entry name" value="HAMP domain-like"/>
    <property type="match status" value="1"/>
</dbReference>
<dbReference type="GO" id="GO:0016020">
    <property type="term" value="C:membrane"/>
    <property type="evidence" value="ECO:0007669"/>
    <property type="project" value="InterPro"/>
</dbReference>
<dbReference type="AlphaFoldDB" id="A0A1I2YYG8"/>
<evidence type="ECO:0000313" key="9">
    <source>
        <dbReference type="EMBL" id="SFH30319.1"/>
    </source>
</evidence>
<evidence type="ECO:0000256" key="5">
    <source>
        <dbReference type="SAM" id="MobiDB-lite"/>
    </source>
</evidence>
<feature type="domain" description="Methyl-accepting transducer" evidence="7">
    <location>
        <begin position="218"/>
        <end position="454"/>
    </location>
</feature>
<feature type="compositionally biased region" description="Acidic residues" evidence="5">
    <location>
        <begin position="572"/>
        <end position="581"/>
    </location>
</feature>
<evidence type="ECO:0000256" key="2">
    <source>
        <dbReference type="ARBA" id="ARBA00029447"/>
    </source>
</evidence>
<keyword evidence="1 3" id="KW-0807">Transducer</keyword>
<dbReference type="RefSeq" id="WP_149782830.1">
    <property type="nucleotide sequence ID" value="NZ_BAAADP010000001.1"/>
</dbReference>
<evidence type="ECO:0000256" key="4">
    <source>
        <dbReference type="SAM" id="Coils"/>
    </source>
</evidence>
<feature type="transmembrane region" description="Helical" evidence="6">
    <location>
        <begin position="57"/>
        <end position="79"/>
    </location>
</feature>
<feature type="domain" description="HAMP" evidence="8">
    <location>
        <begin position="146"/>
        <end position="199"/>
    </location>
</feature>
<dbReference type="PANTHER" id="PTHR32089:SF112">
    <property type="entry name" value="LYSOZYME-LIKE PROTEIN-RELATED"/>
    <property type="match status" value="1"/>
</dbReference>
<feature type="compositionally biased region" description="Basic and acidic residues" evidence="5">
    <location>
        <begin position="551"/>
        <end position="567"/>
    </location>
</feature>
<evidence type="ECO:0000256" key="3">
    <source>
        <dbReference type="PROSITE-ProRule" id="PRU00284"/>
    </source>
</evidence>
<dbReference type="GO" id="GO:0007165">
    <property type="term" value="P:signal transduction"/>
    <property type="evidence" value="ECO:0007669"/>
    <property type="project" value="UniProtKB-KW"/>
</dbReference>